<dbReference type="EMBL" id="JBHUDO010000004">
    <property type="protein sequence ID" value="MFD1647579.1"/>
    <property type="molecule type" value="Genomic_DNA"/>
</dbReference>
<reference evidence="1 2" key="1">
    <citation type="journal article" date="2019" name="Int. J. Syst. Evol. Microbiol.">
        <title>The Global Catalogue of Microorganisms (GCM) 10K type strain sequencing project: providing services to taxonomists for standard genome sequencing and annotation.</title>
        <authorList>
            <consortium name="The Broad Institute Genomics Platform"/>
            <consortium name="The Broad Institute Genome Sequencing Center for Infectious Disease"/>
            <person name="Wu L."/>
            <person name="Ma J."/>
        </authorList>
    </citation>
    <scope>NUCLEOTIDE SEQUENCE [LARGE SCALE GENOMIC DNA]</scope>
    <source>
        <strain evidence="1 2">CGMCC 1.10390</strain>
    </source>
</reference>
<keyword evidence="2" id="KW-1185">Reference proteome</keyword>
<dbReference type="Proteomes" id="UP001597034">
    <property type="component" value="Unassembled WGS sequence"/>
</dbReference>
<proteinExistence type="predicted"/>
<evidence type="ECO:0000313" key="2">
    <source>
        <dbReference type="Proteomes" id="UP001597034"/>
    </source>
</evidence>
<dbReference type="RefSeq" id="WP_256401938.1">
    <property type="nucleotide sequence ID" value="NZ_JANHJR010000004.1"/>
</dbReference>
<name>A0ABD6DQT5_9EURY</name>
<evidence type="ECO:0000313" key="1">
    <source>
        <dbReference type="EMBL" id="MFD1647579.1"/>
    </source>
</evidence>
<comment type="caution">
    <text evidence="1">The sequence shown here is derived from an EMBL/GenBank/DDBJ whole genome shotgun (WGS) entry which is preliminary data.</text>
</comment>
<sequence length="178" mass="20133">MIDRYDTPDEALPHETTVLVVSQERNCFGRDFTDLFDEIRSANVCDHLLIEEQYRSVDDLPDYDTLIQYGVWVVHYSALLADDSDAIRSYLEDDSIPDETQIVVVFDTNDDRLASDATKNLKGEYSDELIVTSTETELVYYLLGHFNTASPCTAAGLAYLVSWNNMVADLIGPFRDAD</sequence>
<dbReference type="AlphaFoldDB" id="A0ABD6DQT5"/>
<organism evidence="1 2">
    <name type="scientific">Haloarchaeobius litoreus</name>
    <dbReference type="NCBI Taxonomy" id="755306"/>
    <lineage>
        <taxon>Archaea</taxon>
        <taxon>Methanobacteriati</taxon>
        <taxon>Methanobacteriota</taxon>
        <taxon>Stenosarchaea group</taxon>
        <taxon>Halobacteria</taxon>
        <taxon>Halobacteriales</taxon>
        <taxon>Halorubellaceae</taxon>
        <taxon>Haloarchaeobius</taxon>
    </lineage>
</organism>
<accession>A0ABD6DQT5</accession>
<gene>
    <name evidence="1" type="ORF">ACFSBL_17955</name>
</gene>
<protein>
    <submittedName>
        <fullName evidence="1">Uncharacterized protein</fullName>
    </submittedName>
</protein>